<dbReference type="PANTHER" id="PTHR24412">
    <property type="entry name" value="KELCH PROTEIN"/>
    <property type="match status" value="1"/>
</dbReference>
<accession>A0ABM1NHN1</accession>
<evidence type="ECO:0000259" key="4">
    <source>
        <dbReference type="PROSITE" id="PS50097"/>
    </source>
</evidence>
<dbReference type="SUPFAM" id="SSF117281">
    <property type="entry name" value="Kelch motif"/>
    <property type="match status" value="1"/>
</dbReference>
<evidence type="ECO:0000313" key="6">
    <source>
        <dbReference type="RefSeq" id="XP_017786331.1"/>
    </source>
</evidence>
<keyword evidence="1" id="KW-0880">Kelch repeat</keyword>
<keyword evidence="2" id="KW-0677">Repeat</keyword>
<dbReference type="Gene3D" id="1.25.40.420">
    <property type="match status" value="1"/>
</dbReference>
<dbReference type="InterPro" id="IPR011705">
    <property type="entry name" value="BACK"/>
</dbReference>
<evidence type="ECO:0000256" key="3">
    <source>
        <dbReference type="ARBA" id="ARBA00023203"/>
    </source>
</evidence>
<dbReference type="InterPro" id="IPR006652">
    <property type="entry name" value="Kelch_1"/>
</dbReference>
<dbReference type="GeneID" id="108569332"/>
<evidence type="ECO:0000256" key="1">
    <source>
        <dbReference type="ARBA" id="ARBA00022441"/>
    </source>
</evidence>
<dbReference type="Proteomes" id="UP000695000">
    <property type="component" value="Unplaced"/>
</dbReference>
<proteinExistence type="predicted"/>
<dbReference type="InterPro" id="IPR000210">
    <property type="entry name" value="BTB/POZ_dom"/>
</dbReference>
<dbReference type="Pfam" id="PF07707">
    <property type="entry name" value="BACK"/>
    <property type="match status" value="1"/>
</dbReference>
<reference evidence="6" key="1">
    <citation type="submission" date="2025-08" db="UniProtKB">
        <authorList>
            <consortium name="RefSeq"/>
        </authorList>
    </citation>
    <scope>IDENTIFICATION</scope>
    <source>
        <tissue evidence="6">Whole Larva</tissue>
    </source>
</reference>
<dbReference type="InterPro" id="IPR015915">
    <property type="entry name" value="Kelch-typ_b-propeller"/>
</dbReference>
<dbReference type="Pfam" id="PF00651">
    <property type="entry name" value="BTB"/>
    <property type="match status" value="1"/>
</dbReference>
<protein>
    <submittedName>
        <fullName evidence="6">Kelch-like protein 38</fullName>
    </submittedName>
</protein>
<dbReference type="Gene3D" id="2.120.10.80">
    <property type="entry name" value="Kelch-type beta propeller"/>
    <property type="match status" value="1"/>
</dbReference>
<dbReference type="Pfam" id="PF01344">
    <property type="entry name" value="Kelch_1"/>
    <property type="match status" value="1"/>
</dbReference>
<name>A0ABM1NHN1_NICVS</name>
<dbReference type="PANTHER" id="PTHR24412:SF419">
    <property type="entry name" value="KELCH-LIKE PROTEIN 20"/>
    <property type="match status" value="1"/>
</dbReference>
<dbReference type="SMART" id="SM00225">
    <property type="entry name" value="BTB"/>
    <property type="match status" value="1"/>
</dbReference>
<organism evidence="5 6">
    <name type="scientific">Nicrophorus vespilloides</name>
    <name type="common">Boreal carrion beetle</name>
    <dbReference type="NCBI Taxonomy" id="110193"/>
    <lineage>
        <taxon>Eukaryota</taxon>
        <taxon>Metazoa</taxon>
        <taxon>Ecdysozoa</taxon>
        <taxon>Arthropoda</taxon>
        <taxon>Hexapoda</taxon>
        <taxon>Insecta</taxon>
        <taxon>Pterygota</taxon>
        <taxon>Neoptera</taxon>
        <taxon>Endopterygota</taxon>
        <taxon>Coleoptera</taxon>
        <taxon>Polyphaga</taxon>
        <taxon>Staphyliniformia</taxon>
        <taxon>Silphidae</taxon>
        <taxon>Nicrophorinae</taxon>
        <taxon>Nicrophorus</taxon>
    </lineage>
</organism>
<evidence type="ECO:0000256" key="2">
    <source>
        <dbReference type="ARBA" id="ARBA00022737"/>
    </source>
</evidence>
<dbReference type="SMART" id="SM00875">
    <property type="entry name" value="BACK"/>
    <property type="match status" value="1"/>
</dbReference>
<dbReference type="PROSITE" id="PS50097">
    <property type="entry name" value="BTB"/>
    <property type="match status" value="1"/>
</dbReference>
<gene>
    <name evidence="6" type="primary">LOC108569332</name>
</gene>
<keyword evidence="3" id="KW-0009">Actin-binding</keyword>
<dbReference type="RefSeq" id="XP_017786331.1">
    <property type="nucleotide sequence ID" value="XM_017930842.1"/>
</dbReference>
<dbReference type="SUPFAM" id="SSF54695">
    <property type="entry name" value="POZ domain"/>
    <property type="match status" value="1"/>
</dbReference>
<feature type="domain" description="BTB" evidence="4">
    <location>
        <begin position="4"/>
        <end position="71"/>
    </location>
</feature>
<dbReference type="Gene3D" id="3.30.710.10">
    <property type="entry name" value="Potassium Channel Kv1.1, Chain A"/>
    <property type="match status" value="1"/>
</dbReference>
<keyword evidence="5" id="KW-1185">Reference proteome</keyword>
<dbReference type="InterPro" id="IPR011333">
    <property type="entry name" value="SKP1/BTB/POZ_sf"/>
</dbReference>
<evidence type="ECO:0000313" key="5">
    <source>
        <dbReference type="Proteomes" id="UP000695000"/>
    </source>
</evidence>
<sequence length="584" mass="68828">MSVDDVTLVFEGFTLECSKKELAQHSDYFKAMFEGNFTERDKGVIKLNGVDFRALRICLIMLWDKDFVLTDEDMPLVLQTACMLQFEEIIEIVRDKLLINLDASNCLKVWFLTEPLNLKPLYLKAKNLAMMEFRTIHSNGTIFNLTFEELHQYLANVHLDCKEFEVFIAFMDWHYENGNNVMELLSCLDFNRLSNKEIGEMMMYPDVKNSLALVNVLECVVDIRKGDNVKNELAEKLLNCNRRVSLIDPLFFVSLETDAKQKEDDHYRDKYKRRRRSSKILCHNSVLLYDQNNKDFWKAVDLCKDKFNGYSGYEIIGYKEQIFLFGGEASLGTGNWNTNFWMYDTIRESWDLKGRMPSGRRHFETCIIKNHVYIVGGTGKFRVIQDNMLSYNYVKNIWSKEIKLPDSGLNVKCCNYMNRLFLFYQNHKCGYLYYPENGCFQQLTIGDMHFPNIEGKFGVYCYDDRIFIKDSKRLVELRVVLSKMRIVKISVLPKTALEVSEKSVLCNDTIFSLYKNDNRNFSIVKFNLLTLNTEYIFRDMTDYRIDKSKYVFHEDCRVLALQHHLRLSDKDKYVNTIENLFAKR</sequence>